<reference evidence="1 2" key="1">
    <citation type="submission" date="2018-08" db="EMBL/GenBank/DDBJ databases">
        <title>Genome of Clostridium chromiireducens C1, DSM12136.</title>
        <authorList>
            <person name="Xing M."/>
            <person name="Wei Y."/>
            <person name="Ang E.L."/>
            <person name="Zhao H."/>
            <person name="Zhang Y."/>
        </authorList>
    </citation>
    <scope>NUCLEOTIDE SEQUENCE [LARGE SCALE GENOMIC DNA]</scope>
    <source>
        <strain evidence="1 2">C1</strain>
    </source>
</reference>
<sequence length="63" mass="7406">MQTRVQRVFNNHIAGQLLMEGFVLIDTHPNKNNPKVKVFRFENGGDLQKRLKELKKQYSTYVS</sequence>
<dbReference type="RefSeq" id="WP_119365935.1">
    <property type="nucleotide sequence ID" value="NZ_QXDJ01000001.1"/>
</dbReference>
<evidence type="ECO:0000313" key="1">
    <source>
        <dbReference type="EMBL" id="RII36786.1"/>
    </source>
</evidence>
<dbReference type="EMBL" id="QXDJ01000001">
    <property type="protein sequence ID" value="RII36786.1"/>
    <property type="molecule type" value="Genomic_DNA"/>
</dbReference>
<gene>
    <name evidence="1" type="ORF">D2A34_05230</name>
</gene>
<comment type="caution">
    <text evidence="1">The sequence shown here is derived from an EMBL/GenBank/DDBJ whole genome shotgun (WGS) entry which is preliminary data.</text>
</comment>
<accession>A0A399J1G6</accession>
<dbReference type="Proteomes" id="UP000265930">
    <property type="component" value="Unassembled WGS sequence"/>
</dbReference>
<evidence type="ECO:0008006" key="3">
    <source>
        <dbReference type="Google" id="ProtNLM"/>
    </source>
</evidence>
<proteinExistence type="predicted"/>
<evidence type="ECO:0000313" key="2">
    <source>
        <dbReference type="Proteomes" id="UP000265930"/>
    </source>
</evidence>
<organism evidence="1 2">
    <name type="scientific">Clostridium chromiireducens</name>
    <dbReference type="NCBI Taxonomy" id="225345"/>
    <lineage>
        <taxon>Bacteria</taxon>
        <taxon>Bacillati</taxon>
        <taxon>Bacillota</taxon>
        <taxon>Clostridia</taxon>
        <taxon>Eubacteriales</taxon>
        <taxon>Clostridiaceae</taxon>
        <taxon>Clostridium</taxon>
    </lineage>
</organism>
<dbReference type="AlphaFoldDB" id="A0A399J1G6"/>
<protein>
    <recommendedName>
        <fullName evidence="3">DUF5659 domain-containing protein</fullName>
    </recommendedName>
</protein>
<name>A0A399J1G6_9CLOT</name>